<keyword evidence="2" id="KW-1185">Reference proteome</keyword>
<dbReference type="InterPro" id="IPR021233">
    <property type="entry name" value="DUF2783"/>
</dbReference>
<dbReference type="RefSeq" id="WP_150697234.1">
    <property type="nucleotide sequence ID" value="NZ_CABPRZ010000008.1"/>
</dbReference>
<name>A0A5E4V626_9BURK</name>
<accession>A0A5E4V626</accession>
<protein>
    <recommendedName>
        <fullName evidence="3">DUF2783 domain-containing protein</fullName>
    </recommendedName>
</protein>
<dbReference type="Pfam" id="PF10932">
    <property type="entry name" value="DUF2783"/>
    <property type="match status" value="1"/>
</dbReference>
<dbReference type="Proteomes" id="UP000414233">
    <property type="component" value="Unassembled WGS sequence"/>
</dbReference>
<dbReference type="AlphaFoldDB" id="A0A5E4V626"/>
<evidence type="ECO:0000313" key="1">
    <source>
        <dbReference type="EMBL" id="VVE07303.1"/>
    </source>
</evidence>
<dbReference type="OrthoDB" id="8944436at2"/>
<evidence type="ECO:0008006" key="3">
    <source>
        <dbReference type="Google" id="ProtNLM"/>
    </source>
</evidence>
<reference evidence="1 2" key="1">
    <citation type="submission" date="2019-08" db="EMBL/GenBank/DDBJ databases">
        <authorList>
            <person name="Peeters C."/>
        </authorList>
    </citation>
    <scope>NUCLEOTIDE SEQUENCE [LARGE SCALE GENOMIC DNA]</scope>
    <source>
        <strain evidence="1 2">LMG 30175</strain>
    </source>
</reference>
<dbReference type="EMBL" id="CABPRZ010000008">
    <property type="protein sequence ID" value="VVE07303.1"/>
    <property type="molecule type" value="Genomic_DNA"/>
</dbReference>
<gene>
    <name evidence="1" type="ORF">PTE30175_02379</name>
</gene>
<sequence>MTASQSAVQGLEDIYDAIASAVDEAPEAGRELFLAKLALLLANEIGDAPCVLELIRLAAKA</sequence>
<organism evidence="1 2">
    <name type="scientific">Pandoraea terrae</name>
    <dbReference type="NCBI Taxonomy" id="1537710"/>
    <lineage>
        <taxon>Bacteria</taxon>
        <taxon>Pseudomonadati</taxon>
        <taxon>Pseudomonadota</taxon>
        <taxon>Betaproteobacteria</taxon>
        <taxon>Burkholderiales</taxon>
        <taxon>Burkholderiaceae</taxon>
        <taxon>Pandoraea</taxon>
    </lineage>
</organism>
<evidence type="ECO:0000313" key="2">
    <source>
        <dbReference type="Proteomes" id="UP000414233"/>
    </source>
</evidence>
<proteinExistence type="predicted"/>